<reference evidence="2" key="2">
    <citation type="journal article" date="2023" name="IMA Fungus">
        <title>Comparative genomic study of the Penicillium genus elucidates a diverse pangenome and 15 lateral gene transfer events.</title>
        <authorList>
            <person name="Petersen C."/>
            <person name="Sorensen T."/>
            <person name="Nielsen M.R."/>
            <person name="Sondergaard T.E."/>
            <person name="Sorensen J.L."/>
            <person name="Fitzpatrick D.A."/>
            <person name="Frisvad J.C."/>
            <person name="Nielsen K.L."/>
        </authorList>
    </citation>
    <scope>NUCLEOTIDE SEQUENCE</scope>
    <source>
        <strain evidence="2">IBT 16125</strain>
    </source>
</reference>
<evidence type="ECO:0000259" key="1">
    <source>
        <dbReference type="Pfam" id="PF22917"/>
    </source>
</evidence>
<dbReference type="AlphaFoldDB" id="A0AAD6G7I2"/>
<reference evidence="2" key="1">
    <citation type="submission" date="2022-12" db="EMBL/GenBank/DDBJ databases">
        <authorList>
            <person name="Petersen C."/>
        </authorList>
    </citation>
    <scope>NUCLEOTIDE SEQUENCE</scope>
    <source>
        <strain evidence="2">IBT 16125</strain>
    </source>
</reference>
<evidence type="ECO:0000313" key="3">
    <source>
        <dbReference type="Proteomes" id="UP001213681"/>
    </source>
</evidence>
<proteinExistence type="predicted"/>
<dbReference type="RefSeq" id="XP_056771695.1">
    <property type="nucleotide sequence ID" value="XM_056903928.1"/>
</dbReference>
<dbReference type="SUPFAM" id="SSF51735">
    <property type="entry name" value="NAD(P)-binding Rossmann-fold domains"/>
    <property type="match status" value="1"/>
</dbReference>
<dbReference type="Pfam" id="PF22917">
    <property type="entry name" value="PRISE"/>
    <property type="match status" value="1"/>
</dbReference>
<dbReference type="InterPro" id="IPR055222">
    <property type="entry name" value="PRISE-like_Rossmann-fold"/>
</dbReference>
<dbReference type="PANTHER" id="PTHR32487">
    <property type="entry name" value="3-OXO-DELTA(4,5)-STEROID 5-BETA-REDUCTASE"/>
    <property type="match status" value="1"/>
</dbReference>
<feature type="domain" description="PRISE-like Rossmann-fold" evidence="1">
    <location>
        <begin position="10"/>
        <end position="374"/>
    </location>
</feature>
<sequence length="374" mass="41095">MSASNCTYRALVFGASGITGWAIVQEALKYPTLDTFATVIGLTNRPLTKPEALFPDDERLELYSGVDLSSGVPAIKAKLERINGIQGVTHVYFSAYTGHGTGYEGILKSNVEILENAIQAVEDLCPNLQFWTFQTGGKSYGFEFVDKIGVPETPIKESNPGFPNPMRQKLCTTPKVRPDGVSGFVPSNNAMNLAQALGLFLSFFASREGPGARVIYPGPQSAYTAPHTDVSQSLLARFHIYVSLHPDLTAHQAFNIGDEPEGVTWAALWPRISAYFGLVGAGPIHDSLQEAYNIDKYMQTYRTEWAAWEAKHGLKKGVIKGTDFTFLTIMLGMAVFGREYDLGKAQEIGFRETRETVDGYLKAFDLMKNAKIIP</sequence>
<accession>A0AAD6G7I2</accession>
<name>A0AAD6G7I2_9EURO</name>
<evidence type="ECO:0000313" key="2">
    <source>
        <dbReference type="EMBL" id="KAJ5464848.1"/>
    </source>
</evidence>
<keyword evidence="3" id="KW-1185">Reference proteome</keyword>
<comment type="caution">
    <text evidence="2">The sequence shown here is derived from an EMBL/GenBank/DDBJ whole genome shotgun (WGS) entry which is preliminary data.</text>
</comment>
<organism evidence="2 3">
    <name type="scientific">Penicillium daleae</name>
    <dbReference type="NCBI Taxonomy" id="63821"/>
    <lineage>
        <taxon>Eukaryota</taxon>
        <taxon>Fungi</taxon>
        <taxon>Dikarya</taxon>
        <taxon>Ascomycota</taxon>
        <taxon>Pezizomycotina</taxon>
        <taxon>Eurotiomycetes</taxon>
        <taxon>Eurotiomycetidae</taxon>
        <taxon>Eurotiales</taxon>
        <taxon>Aspergillaceae</taxon>
        <taxon>Penicillium</taxon>
    </lineage>
</organism>
<dbReference type="GeneID" id="81594171"/>
<dbReference type="EMBL" id="JAPVEA010000001">
    <property type="protein sequence ID" value="KAJ5464848.1"/>
    <property type="molecule type" value="Genomic_DNA"/>
</dbReference>
<gene>
    <name evidence="2" type="ORF">N7458_000534</name>
</gene>
<dbReference type="PANTHER" id="PTHR32487:SF8">
    <property type="entry name" value="NAD-DEPENDENT EPIMERASE_DEHYDRATASE DOMAIN-CONTAINING PROTEIN"/>
    <property type="match status" value="1"/>
</dbReference>
<protein>
    <recommendedName>
        <fullName evidence="1">PRISE-like Rossmann-fold domain-containing protein</fullName>
    </recommendedName>
</protein>
<dbReference type="InterPro" id="IPR036291">
    <property type="entry name" value="NAD(P)-bd_dom_sf"/>
</dbReference>
<dbReference type="Gene3D" id="3.40.50.720">
    <property type="entry name" value="NAD(P)-binding Rossmann-like Domain"/>
    <property type="match status" value="1"/>
</dbReference>
<dbReference type="Proteomes" id="UP001213681">
    <property type="component" value="Unassembled WGS sequence"/>
</dbReference>